<dbReference type="GO" id="GO:0005524">
    <property type="term" value="F:ATP binding"/>
    <property type="evidence" value="ECO:0007669"/>
    <property type="project" value="InterPro"/>
</dbReference>
<dbReference type="Gene3D" id="3.40.50.300">
    <property type="entry name" value="P-loop containing nucleotide triphosphate hydrolases"/>
    <property type="match status" value="1"/>
</dbReference>
<dbReference type="PANTHER" id="PTHR13710">
    <property type="entry name" value="DNA HELICASE RECQ FAMILY MEMBER"/>
    <property type="match status" value="1"/>
</dbReference>
<dbReference type="Pfam" id="PF00270">
    <property type="entry name" value="DEAD"/>
    <property type="match status" value="1"/>
</dbReference>
<comment type="caution">
    <text evidence="3">The sequence shown here is derived from an EMBL/GenBank/DDBJ whole genome shotgun (WGS) entry which is preliminary data.</text>
</comment>
<gene>
    <name evidence="3" type="ORF">LTR91_021117</name>
</gene>
<dbReference type="PANTHER" id="PTHR13710:SF154">
    <property type="entry name" value="RECQ HELICASE, PUTATIVE (AFU_ORTHOLOGUE AFUA_6G14720)-RELATED"/>
    <property type="match status" value="1"/>
</dbReference>
<dbReference type="GO" id="GO:0005737">
    <property type="term" value="C:cytoplasm"/>
    <property type="evidence" value="ECO:0007669"/>
    <property type="project" value="TreeGrafter"/>
</dbReference>
<reference evidence="3" key="1">
    <citation type="submission" date="2023-06" db="EMBL/GenBank/DDBJ databases">
        <title>Black Yeasts Isolated from many extreme environments.</title>
        <authorList>
            <person name="Coleine C."/>
            <person name="Stajich J.E."/>
            <person name="Selbmann L."/>
        </authorList>
    </citation>
    <scope>NUCLEOTIDE SEQUENCE</scope>
    <source>
        <strain evidence="3">CCFEE 5200</strain>
    </source>
</reference>
<proteinExistence type="inferred from homology"/>
<feature type="domain" description="DEAD/DEAH-box helicase" evidence="2">
    <location>
        <begin position="121"/>
        <end position="268"/>
    </location>
</feature>
<dbReference type="Proteomes" id="UP001175353">
    <property type="component" value="Unassembled WGS sequence"/>
</dbReference>
<comment type="similarity">
    <text evidence="1">Belongs to the helicase family. RecQ subfamily.</text>
</comment>
<dbReference type="GO" id="GO:0043138">
    <property type="term" value="F:3'-5' DNA helicase activity"/>
    <property type="evidence" value="ECO:0007669"/>
    <property type="project" value="TreeGrafter"/>
</dbReference>
<organism evidence="3 4">
    <name type="scientific">Friedmanniomyces endolithicus</name>
    <dbReference type="NCBI Taxonomy" id="329885"/>
    <lineage>
        <taxon>Eukaryota</taxon>
        <taxon>Fungi</taxon>
        <taxon>Dikarya</taxon>
        <taxon>Ascomycota</taxon>
        <taxon>Pezizomycotina</taxon>
        <taxon>Dothideomycetes</taxon>
        <taxon>Dothideomycetidae</taxon>
        <taxon>Mycosphaerellales</taxon>
        <taxon>Teratosphaeriaceae</taxon>
        <taxon>Friedmanniomyces</taxon>
    </lineage>
</organism>
<evidence type="ECO:0000313" key="3">
    <source>
        <dbReference type="EMBL" id="KAK0958902.1"/>
    </source>
</evidence>
<evidence type="ECO:0000259" key="2">
    <source>
        <dbReference type="Pfam" id="PF00270"/>
    </source>
</evidence>
<name>A0AAN6K0H7_9PEZI</name>
<dbReference type="SUPFAM" id="SSF52540">
    <property type="entry name" value="P-loop containing nucleoside triphosphate hydrolases"/>
    <property type="match status" value="1"/>
</dbReference>
<protein>
    <recommendedName>
        <fullName evidence="2">DEAD/DEAH-box helicase domain-containing protein</fullName>
    </recommendedName>
</protein>
<keyword evidence="4" id="KW-1185">Reference proteome</keyword>
<dbReference type="GO" id="GO:0000724">
    <property type="term" value="P:double-strand break repair via homologous recombination"/>
    <property type="evidence" value="ECO:0007669"/>
    <property type="project" value="TreeGrafter"/>
</dbReference>
<dbReference type="GO" id="GO:0009378">
    <property type="term" value="F:four-way junction helicase activity"/>
    <property type="evidence" value="ECO:0007669"/>
    <property type="project" value="TreeGrafter"/>
</dbReference>
<dbReference type="AlphaFoldDB" id="A0AAN6K0H7"/>
<dbReference type="InterPro" id="IPR027417">
    <property type="entry name" value="P-loop_NTPase"/>
</dbReference>
<dbReference type="GO" id="GO:0003676">
    <property type="term" value="F:nucleic acid binding"/>
    <property type="evidence" value="ECO:0007669"/>
    <property type="project" value="InterPro"/>
</dbReference>
<dbReference type="GO" id="GO:0005694">
    <property type="term" value="C:chromosome"/>
    <property type="evidence" value="ECO:0007669"/>
    <property type="project" value="TreeGrafter"/>
</dbReference>
<sequence>MSTGRCWSSALCRGSGLPTLENRWIQPNASLSAVPVKPRWHAPRYAEQQTPKYYPPDTPQPGWGLELITTGTTSGLEASPLWHRSQAVPAIVQERRRVGGEEVKQAMRTVLGVKDVSFRSETQRKALRAIVSKGDLTPLVVVLPTGGEKSMLFMAPACLNDPGVTVVVVPYLALLDNLLSKAKKAGDRLREWKGREVNQAALVFVSADNVDLFMNYARLLEEKGLLRRVFVDESHLTCTSTSWRPKLTTVCLVPGLRVPTFVLTATLPIVLEFELKARMAAQMARYIRMVTTRSKTRYIVDMCPAGTGLERTMELCRLIKEHLTMQKGVVYSRSRKQFEQLAEKLQCAYYHAGAVDNQERLDGWLAVRSDRLCTGVGASRASR</sequence>
<accession>A0AAN6K0H7</accession>
<evidence type="ECO:0000256" key="1">
    <source>
        <dbReference type="ARBA" id="ARBA00005446"/>
    </source>
</evidence>
<dbReference type="EMBL" id="JAUJLE010000366">
    <property type="protein sequence ID" value="KAK0958902.1"/>
    <property type="molecule type" value="Genomic_DNA"/>
</dbReference>
<dbReference type="InterPro" id="IPR011545">
    <property type="entry name" value="DEAD/DEAH_box_helicase_dom"/>
</dbReference>
<evidence type="ECO:0000313" key="4">
    <source>
        <dbReference type="Proteomes" id="UP001175353"/>
    </source>
</evidence>